<name>V8NI14_OPHHA</name>
<sequence>MGNPNIILQFFFTSRMRTTNKHYVLSTVPMHKRLNSERGAQLVLLPFFRTCLQKSTKMDDNQIFFPVGVMTVVPLTLCLRVQHFLWFNTSLFTLEKKRWRNLNSVKLIPELIIESFKEKNVISSSKLPMMGEKTTRLALAPVTVSKIKLAEGYRIYFSDYDSSMCSAHMNLEGLEMIVVLVIIVAFVKALEHMGLLEDTDAEKNTLFPGLSFCYHPSFNLLDASKLKGTTKADGCFGSPELIEEQL</sequence>
<accession>V8NI14</accession>
<feature type="non-terminal residue" evidence="1">
    <location>
        <position position="246"/>
    </location>
</feature>
<keyword evidence="2" id="KW-1185">Reference proteome</keyword>
<proteinExistence type="predicted"/>
<comment type="caution">
    <text evidence="1">The sequence shown here is derived from an EMBL/GenBank/DDBJ whole genome shotgun (WGS) entry which is preliminary data.</text>
</comment>
<evidence type="ECO:0000313" key="2">
    <source>
        <dbReference type="Proteomes" id="UP000018936"/>
    </source>
</evidence>
<dbReference type="Proteomes" id="UP000018936">
    <property type="component" value="Unassembled WGS sequence"/>
</dbReference>
<organism evidence="1 2">
    <name type="scientific">Ophiophagus hannah</name>
    <name type="common">King cobra</name>
    <name type="synonym">Naja hannah</name>
    <dbReference type="NCBI Taxonomy" id="8665"/>
    <lineage>
        <taxon>Eukaryota</taxon>
        <taxon>Metazoa</taxon>
        <taxon>Chordata</taxon>
        <taxon>Craniata</taxon>
        <taxon>Vertebrata</taxon>
        <taxon>Euteleostomi</taxon>
        <taxon>Lepidosauria</taxon>
        <taxon>Squamata</taxon>
        <taxon>Bifurcata</taxon>
        <taxon>Unidentata</taxon>
        <taxon>Episquamata</taxon>
        <taxon>Toxicofera</taxon>
        <taxon>Serpentes</taxon>
        <taxon>Colubroidea</taxon>
        <taxon>Elapidae</taxon>
        <taxon>Elapinae</taxon>
        <taxon>Ophiophagus</taxon>
    </lineage>
</organism>
<gene>
    <name evidence="1" type="ORF">L345_12651</name>
</gene>
<feature type="non-terminal residue" evidence="1">
    <location>
        <position position="1"/>
    </location>
</feature>
<protein>
    <submittedName>
        <fullName evidence="1">Uncharacterized protein</fullName>
    </submittedName>
</protein>
<evidence type="ECO:0000313" key="1">
    <source>
        <dbReference type="EMBL" id="ETE61596.1"/>
    </source>
</evidence>
<reference evidence="1 2" key="1">
    <citation type="journal article" date="2013" name="Proc. Natl. Acad. Sci. U.S.A.">
        <title>The king cobra genome reveals dynamic gene evolution and adaptation in the snake venom system.</title>
        <authorList>
            <person name="Vonk F.J."/>
            <person name="Casewell N.R."/>
            <person name="Henkel C.V."/>
            <person name="Heimberg A.M."/>
            <person name="Jansen H.J."/>
            <person name="McCleary R.J."/>
            <person name="Kerkkamp H.M."/>
            <person name="Vos R.A."/>
            <person name="Guerreiro I."/>
            <person name="Calvete J.J."/>
            <person name="Wuster W."/>
            <person name="Woods A.E."/>
            <person name="Logan J.M."/>
            <person name="Harrison R.A."/>
            <person name="Castoe T.A."/>
            <person name="de Koning A.P."/>
            <person name="Pollock D.D."/>
            <person name="Yandell M."/>
            <person name="Calderon D."/>
            <person name="Renjifo C."/>
            <person name="Currier R.B."/>
            <person name="Salgado D."/>
            <person name="Pla D."/>
            <person name="Sanz L."/>
            <person name="Hyder A.S."/>
            <person name="Ribeiro J.M."/>
            <person name="Arntzen J.W."/>
            <person name="van den Thillart G.E."/>
            <person name="Boetzer M."/>
            <person name="Pirovano W."/>
            <person name="Dirks R.P."/>
            <person name="Spaink H.P."/>
            <person name="Duboule D."/>
            <person name="McGlinn E."/>
            <person name="Kini R.M."/>
            <person name="Richardson M.K."/>
        </authorList>
    </citation>
    <scope>NUCLEOTIDE SEQUENCE</scope>
    <source>
        <tissue evidence="1">Blood</tissue>
    </source>
</reference>
<dbReference type="AlphaFoldDB" id="V8NI14"/>
<dbReference type="EMBL" id="AZIM01003782">
    <property type="protein sequence ID" value="ETE61596.1"/>
    <property type="molecule type" value="Genomic_DNA"/>
</dbReference>